<dbReference type="SUPFAM" id="SSF52540">
    <property type="entry name" value="P-loop containing nucleoside triphosphate hydrolases"/>
    <property type="match status" value="1"/>
</dbReference>
<name>A0A927JEE3_9ACTN</name>
<keyword evidence="5 11" id="KW-0067">ATP-binding</keyword>
<evidence type="ECO:0000256" key="7">
    <source>
        <dbReference type="ARBA" id="ARBA00023136"/>
    </source>
</evidence>
<dbReference type="InterPro" id="IPR003439">
    <property type="entry name" value="ABC_transporter-like_ATP-bd"/>
</dbReference>
<keyword evidence="2" id="KW-0813">Transport</keyword>
<keyword evidence="4" id="KW-0547">Nucleotide-binding</keyword>
<evidence type="ECO:0000256" key="6">
    <source>
        <dbReference type="ARBA" id="ARBA00022989"/>
    </source>
</evidence>
<dbReference type="Pfam" id="PF00005">
    <property type="entry name" value="ABC_tran"/>
    <property type="match status" value="1"/>
</dbReference>
<proteinExistence type="predicted"/>
<dbReference type="GO" id="GO:0005886">
    <property type="term" value="C:plasma membrane"/>
    <property type="evidence" value="ECO:0007669"/>
    <property type="project" value="UniProtKB-SubCell"/>
</dbReference>
<dbReference type="InterPro" id="IPR003593">
    <property type="entry name" value="AAA+_ATPase"/>
</dbReference>
<dbReference type="InterPro" id="IPR050835">
    <property type="entry name" value="ABC_transporter_sub-D"/>
</dbReference>
<feature type="transmembrane region" description="Helical" evidence="8">
    <location>
        <begin position="230"/>
        <end position="253"/>
    </location>
</feature>
<protein>
    <submittedName>
        <fullName evidence="11">ABC transporter ATP-binding protein/permease</fullName>
    </submittedName>
</protein>
<dbReference type="PANTHER" id="PTHR11384">
    <property type="entry name" value="ATP-BINDING CASSETTE, SUB-FAMILY D MEMBER"/>
    <property type="match status" value="1"/>
</dbReference>
<dbReference type="PROSITE" id="PS50929">
    <property type="entry name" value="ABC_TM1F"/>
    <property type="match status" value="1"/>
</dbReference>
<accession>A0A927JEE3</accession>
<dbReference type="GO" id="GO:0016887">
    <property type="term" value="F:ATP hydrolysis activity"/>
    <property type="evidence" value="ECO:0007669"/>
    <property type="project" value="InterPro"/>
</dbReference>
<dbReference type="AlphaFoldDB" id="A0A927JEE3"/>
<evidence type="ECO:0000313" key="11">
    <source>
        <dbReference type="EMBL" id="MBD8506847.1"/>
    </source>
</evidence>
<feature type="transmembrane region" description="Helical" evidence="8">
    <location>
        <begin position="117"/>
        <end position="142"/>
    </location>
</feature>
<dbReference type="GO" id="GO:0005524">
    <property type="term" value="F:ATP binding"/>
    <property type="evidence" value="ECO:0007669"/>
    <property type="project" value="UniProtKB-KW"/>
</dbReference>
<dbReference type="EMBL" id="JACYWE010000005">
    <property type="protein sequence ID" value="MBD8506847.1"/>
    <property type="molecule type" value="Genomic_DNA"/>
</dbReference>
<evidence type="ECO:0000313" key="12">
    <source>
        <dbReference type="Proteomes" id="UP000642993"/>
    </source>
</evidence>
<evidence type="ECO:0000256" key="2">
    <source>
        <dbReference type="ARBA" id="ARBA00022448"/>
    </source>
</evidence>
<dbReference type="InterPro" id="IPR027417">
    <property type="entry name" value="P-loop_NTPase"/>
</dbReference>
<gene>
    <name evidence="11" type="ORF">HT102_10140</name>
</gene>
<dbReference type="Gene3D" id="3.40.50.300">
    <property type="entry name" value="P-loop containing nucleotide triphosphate hydrolases"/>
    <property type="match status" value="1"/>
</dbReference>
<feature type="domain" description="ABC transmembrane type-1" evidence="10">
    <location>
        <begin position="69"/>
        <end position="378"/>
    </location>
</feature>
<keyword evidence="6 8" id="KW-1133">Transmembrane helix</keyword>
<dbReference type="CDD" id="cd03223">
    <property type="entry name" value="ABCD_peroxisomal_ALDP"/>
    <property type="match status" value="1"/>
</dbReference>
<feature type="transmembrane region" description="Helical" evidence="8">
    <location>
        <begin position="20"/>
        <end position="42"/>
    </location>
</feature>
<evidence type="ECO:0000256" key="1">
    <source>
        <dbReference type="ARBA" id="ARBA00004651"/>
    </source>
</evidence>
<evidence type="ECO:0000259" key="9">
    <source>
        <dbReference type="PROSITE" id="PS50893"/>
    </source>
</evidence>
<sequence length="620" mass="68908">MVGASGIDWGQELVTSLFWILRAFAISSVAFGIAAVLLARYTRWGRQFWRITGPYFSGREARITLPFVALLLLMMVFGVRMAVLFSYQGNDLYTALQNAGSALAGGDQAGLDAAVEAFWNSIIVFGVLATIHVVRVLVNFYISQAFDIRWRLWLNKHTIDHWLEGGAYYRNRFVDRTIDNPDQRIQQDITALVQTSRSLAIGAIGSMVTVVSFTMILWELSGPLTILGVTIPRAMMFLVLGYVLVTTVVAFWIGRPLIRLNFLNERLSANFRYSLVRLRDTAENVAFYRGEGVERRGLLARFAAVIRNYWNIVFRTLKFDGWNLTVNQTAVIFPIVIQAPRFFTGQITLGDLTQTARAFGEIHDSLSFFREAYDIFADYRASLIRLDGLRMANDRSRELPRLAASATGSVLAVRGVSVSTPDGRTLIEGLDLDLEPGDALVIKGPSGAGKTTLLRALARIWPFATGEVRRPEGEQTLFLSQVPYLPLGGLRAAVAYPADPGGIDDDRIRAVLRAVHLGHLAERIEDEADWSAVLSPGEQQRLGFARVLLIRPAVVFLDESTSAIDEGLEFSLYELVRSEVPDTIVVSVAHRSTVDQHHTHRLVLDGEGGWRVEPVVAAPR</sequence>
<evidence type="ECO:0000256" key="4">
    <source>
        <dbReference type="ARBA" id="ARBA00022741"/>
    </source>
</evidence>
<reference evidence="11" key="1">
    <citation type="submission" date="2020-09" db="EMBL/GenBank/DDBJ databases">
        <title>Hoyosella lacisalsi sp. nov., a halotolerant actinobacterium isolated from soil of Lake Gudzhirganskoe.</title>
        <authorList>
            <person name="Yang Q."/>
            <person name="Guo P.Y."/>
            <person name="Liu S.W."/>
            <person name="Li F.N."/>
            <person name="Sun C.H."/>
        </authorList>
    </citation>
    <scope>NUCLEOTIDE SEQUENCE</scope>
    <source>
        <strain evidence="11">G463</strain>
    </source>
</reference>
<dbReference type="SUPFAM" id="SSF90123">
    <property type="entry name" value="ABC transporter transmembrane region"/>
    <property type="match status" value="1"/>
</dbReference>
<dbReference type="GO" id="GO:0140359">
    <property type="term" value="F:ABC-type transporter activity"/>
    <property type="evidence" value="ECO:0007669"/>
    <property type="project" value="InterPro"/>
</dbReference>
<dbReference type="InterPro" id="IPR011527">
    <property type="entry name" value="ABC1_TM_dom"/>
</dbReference>
<dbReference type="SMART" id="SM00382">
    <property type="entry name" value="AAA"/>
    <property type="match status" value="1"/>
</dbReference>
<dbReference type="Pfam" id="PF06472">
    <property type="entry name" value="ABC_membrane_2"/>
    <property type="match status" value="1"/>
</dbReference>
<dbReference type="RefSeq" id="WP_192039300.1">
    <property type="nucleotide sequence ID" value="NZ_JACYWE010000005.1"/>
</dbReference>
<feature type="transmembrane region" description="Helical" evidence="8">
    <location>
        <begin position="199"/>
        <end position="218"/>
    </location>
</feature>
<dbReference type="PANTHER" id="PTHR11384:SF59">
    <property type="entry name" value="LYSOSOMAL COBALAMIN TRANSPORTER ABCD4"/>
    <property type="match status" value="1"/>
</dbReference>
<dbReference type="PROSITE" id="PS00211">
    <property type="entry name" value="ABC_TRANSPORTER_1"/>
    <property type="match status" value="1"/>
</dbReference>
<dbReference type="Gene3D" id="1.20.1560.10">
    <property type="entry name" value="ABC transporter type 1, transmembrane domain"/>
    <property type="match status" value="1"/>
</dbReference>
<evidence type="ECO:0000256" key="5">
    <source>
        <dbReference type="ARBA" id="ARBA00022840"/>
    </source>
</evidence>
<feature type="domain" description="ABC transporter" evidence="9">
    <location>
        <begin position="411"/>
        <end position="616"/>
    </location>
</feature>
<organism evidence="11 12">
    <name type="scientific">Lolliginicoccus lacisalsi</name>
    <dbReference type="NCBI Taxonomy" id="2742202"/>
    <lineage>
        <taxon>Bacteria</taxon>
        <taxon>Bacillati</taxon>
        <taxon>Actinomycetota</taxon>
        <taxon>Actinomycetes</taxon>
        <taxon>Mycobacteriales</taxon>
        <taxon>Hoyosellaceae</taxon>
        <taxon>Lolliginicoccus</taxon>
    </lineage>
</organism>
<comment type="caution">
    <text evidence="11">The sequence shown here is derived from an EMBL/GenBank/DDBJ whole genome shotgun (WGS) entry which is preliminary data.</text>
</comment>
<dbReference type="PROSITE" id="PS50893">
    <property type="entry name" value="ABC_TRANSPORTER_2"/>
    <property type="match status" value="1"/>
</dbReference>
<dbReference type="InterPro" id="IPR017871">
    <property type="entry name" value="ABC_transporter-like_CS"/>
</dbReference>
<feature type="transmembrane region" description="Helical" evidence="8">
    <location>
        <begin position="63"/>
        <end position="87"/>
    </location>
</feature>
<evidence type="ECO:0000259" key="10">
    <source>
        <dbReference type="PROSITE" id="PS50929"/>
    </source>
</evidence>
<evidence type="ECO:0000256" key="3">
    <source>
        <dbReference type="ARBA" id="ARBA00022692"/>
    </source>
</evidence>
<keyword evidence="3 8" id="KW-0812">Transmembrane</keyword>
<evidence type="ECO:0000256" key="8">
    <source>
        <dbReference type="SAM" id="Phobius"/>
    </source>
</evidence>
<keyword evidence="12" id="KW-1185">Reference proteome</keyword>
<keyword evidence="7 8" id="KW-0472">Membrane</keyword>
<dbReference type="Proteomes" id="UP000642993">
    <property type="component" value="Unassembled WGS sequence"/>
</dbReference>
<dbReference type="InterPro" id="IPR036640">
    <property type="entry name" value="ABC1_TM_sf"/>
</dbReference>
<comment type="subcellular location">
    <subcellularLocation>
        <location evidence="1">Cell membrane</location>
        <topology evidence="1">Multi-pass membrane protein</topology>
    </subcellularLocation>
</comment>